<dbReference type="EMBL" id="UINC01156792">
    <property type="protein sequence ID" value="SVD53408.1"/>
    <property type="molecule type" value="Genomic_DNA"/>
</dbReference>
<evidence type="ECO:0008006" key="2">
    <source>
        <dbReference type="Google" id="ProtNLM"/>
    </source>
</evidence>
<dbReference type="SUPFAM" id="SSF51658">
    <property type="entry name" value="Xylose isomerase-like"/>
    <property type="match status" value="1"/>
</dbReference>
<dbReference type="AlphaFoldDB" id="A0A382W5L0"/>
<protein>
    <recommendedName>
        <fullName evidence="2">Xylose isomerase-like TIM barrel domain-containing protein</fullName>
    </recommendedName>
</protein>
<evidence type="ECO:0000313" key="1">
    <source>
        <dbReference type="EMBL" id="SVD53408.1"/>
    </source>
</evidence>
<dbReference type="InterPro" id="IPR036237">
    <property type="entry name" value="Xyl_isomerase-like_sf"/>
</dbReference>
<name>A0A382W5L0_9ZZZZ</name>
<gene>
    <name evidence="1" type="ORF">METZ01_LOCUS406262</name>
</gene>
<reference evidence="1" key="1">
    <citation type="submission" date="2018-05" db="EMBL/GenBank/DDBJ databases">
        <authorList>
            <person name="Lanie J.A."/>
            <person name="Ng W.-L."/>
            <person name="Kazmierczak K.M."/>
            <person name="Andrzejewski T.M."/>
            <person name="Davidsen T.M."/>
            <person name="Wayne K.J."/>
            <person name="Tettelin H."/>
            <person name="Glass J.I."/>
            <person name="Rusch D."/>
            <person name="Podicherti R."/>
            <person name="Tsui H.-C.T."/>
            <person name="Winkler M.E."/>
        </authorList>
    </citation>
    <scope>NUCLEOTIDE SEQUENCE</scope>
</reference>
<feature type="non-terminal residue" evidence="1">
    <location>
        <position position="138"/>
    </location>
</feature>
<sequence length="138" mass="14979">MIPIYLQALSFSDIYGTNENCIHAAAEMASDLGLAGIDIEDRLLKTYEPQYLESLAQRIKSLGVNLGYCGLLVDFSAPVQSITLEVARAKKLSCAIKYLGVSSIRVPGNGVVGGQTTESTFKAVRKKIQQICHDAEQQ</sequence>
<organism evidence="1">
    <name type="scientific">marine metagenome</name>
    <dbReference type="NCBI Taxonomy" id="408172"/>
    <lineage>
        <taxon>unclassified sequences</taxon>
        <taxon>metagenomes</taxon>
        <taxon>ecological metagenomes</taxon>
    </lineage>
</organism>
<proteinExistence type="predicted"/>
<accession>A0A382W5L0</accession>
<dbReference type="Gene3D" id="3.20.20.150">
    <property type="entry name" value="Divalent-metal-dependent TIM barrel enzymes"/>
    <property type="match status" value="1"/>
</dbReference>